<evidence type="ECO:0000313" key="2">
    <source>
        <dbReference type="Proteomes" id="UP000542210"/>
    </source>
</evidence>
<dbReference type="SUPFAM" id="SSF51182">
    <property type="entry name" value="RmlC-like cupins"/>
    <property type="match status" value="1"/>
</dbReference>
<organism evidence="1 2">
    <name type="scientific">Sphaerisporangium siamense</name>
    <dbReference type="NCBI Taxonomy" id="795645"/>
    <lineage>
        <taxon>Bacteria</taxon>
        <taxon>Bacillati</taxon>
        <taxon>Actinomycetota</taxon>
        <taxon>Actinomycetes</taxon>
        <taxon>Streptosporangiales</taxon>
        <taxon>Streptosporangiaceae</taxon>
        <taxon>Sphaerisporangium</taxon>
    </lineage>
</organism>
<dbReference type="RefSeq" id="WP_184875695.1">
    <property type="nucleotide sequence ID" value="NZ_BOOV01000013.1"/>
</dbReference>
<name>A0A7W7D3I3_9ACTN</name>
<keyword evidence="1" id="KW-0560">Oxidoreductase</keyword>
<keyword evidence="2" id="KW-1185">Reference proteome</keyword>
<dbReference type="InterPro" id="IPR014710">
    <property type="entry name" value="RmlC-like_jellyroll"/>
</dbReference>
<dbReference type="GO" id="GO:0051213">
    <property type="term" value="F:dioxygenase activity"/>
    <property type="evidence" value="ECO:0007669"/>
    <property type="project" value="UniProtKB-KW"/>
</dbReference>
<dbReference type="CDD" id="cd02230">
    <property type="entry name" value="cupin_HP0902-like"/>
    <property type="match status" value="1"/>
</dbReference>
<comment type="caution">
    <text evidence="1">The sequence shown here is derived from an EMBL/GenBank/DDBJ whole genome shotgun (WGS) entry which is preliminary data.</text>
</comment>
<sequence length="117" mass="12441">MTDKVPLAALVTEQLELARGASSGRSAKTVYGGHERSLRQTLLALDAGRRLGEHDNPGEATLHVLRGRVRLSTGDASWDGSAGDLLIVPDARHDLEAIEPAVVLLTAVPGRPPRHDP</sequence>
<accession>A0A7W7D3I3</accession>
<keyword evidence="1" id="KW-0223">Dioxygenase</keyword>
<dbReference type="Proteomes" id="UP000542210">
    <property type="component" value="Unassembled WGS sequence"/>
</dbReference>
<evidence type="ECO:0000313" key="1">
    <source>
        <dbReference type="EMBL" id="MBB4698675.1"/>
    </source>
</evidence>
<dbReference type="AlphaFoldDB" id="A0A7W7D3I3"/>
<proteinExistence type="predicted"/>
<gene>
    <name evidence="1" type="ORF">BJ982_000219</name>
</gene>
<dbReference type="EMBL" id="JACHND010000001">
    <property type="protein sequence ID" value="MBB4698675.1"/>
    <property type="molecule type" value="Genomic_DNA"/>
</dbReference>
<dbReference type="InterPro" id="IPR011051">
    <property type="entry name" value="RmlC_Cupin_sf"/>
</dbReference>
<dbReference type="PANTHER" id="PTHR37694:SF1">
    <property type="entry name" value="SLR8022 PROTEIN"/>
    <property type="match status" value="1"/>
</dbReference>
<protein>
    <submittedName>
        <fullName evidence="1">Quercetin dioxygenase-like cupin family protein</fullName>
    </submittedName>
</protein>
<reference evidence="1 2" key="1">
    <citation type="submission" date="2020-08" db="EMBL/GenBank/DDBJ databases">
        <title>Sequencing the genomes of 1000 actinobacteria strains.</title>
        <authorList>
            <person name="Klenk H.-P."/>
        </authorList>
    </citation>
    <scope>NUCLEOTIDE SEQUENCE [LARGE SCALE GENOMIC DNA]</scope>
    <source>
        <strain evidence="1 2">DSM 45784</strain>
    </source>
</reference>
<dbReference type="Gene3D" id="2.60.120.10">
    <property type="entry name" value="Jelly Rolls"/>
    <property type="match status" value="1"/>
</dbReference>
<dbReference type="PANTHER" id="PTHR37694">
    <property type="entry name" value="SLR8022 PROTEIN"/>
    <property type="match status" value="1"/>
</dbReference>